<organism evidence="1 2">
    <name type="scientific">Zingiber officinale</name>
    <name type="common">Ginger</name>
    <name type="synonym">Amomum zingiber</name>
    <dbReference type="NCBI Taxonomy" id="94328"/>
    <lineage>
        <taxon>Eukaryota</taxon>
        <taxon>Viridiplantae</taxon>
        <taxon>Streptophyta</taxon>
        <taxon>Embryophyta</taxon>
        <taxon>Tracheophyta</taxon>
        <taxon>Spermatophyta</taxon>
        <taxon>Magnoliopsida</taxon>
        <taxon>Liliopsida</taxon>
        <taxon>Zingiberales</taxon>
        <taxon>Zingiberaceae</taxon>
        <taxon>Zingiber</taxon>
    </lineage>
</organism>
<dbReference type="AlphaFoldDB" id="A0A8J5KWW1"/>
<evidence type="ECO:0000313" key="1">
    <source>
        <dbReference type="EMBL" id="KAG6492649.1"/>
    </source>
</evidence>
<dbReference type="Proteomes" id="UP000734854">
    <property type="component" value="Unassembled WGS sequence"/>
</dbReference>
<accession>A0A8J5KWW1</accession>
<dbReference type="EMBL" id="JACMSC010000013">
    <property type="protein sequence ID" value="KAG6492649.1"/>
    <property type="molecule type" value="Genomic_DNA"/>
</dbReference>
<proteinExistence type="predicted"/>
<dbReference type="PANTHER" id="PTHR14449">
    <property type="entry name" value="FANCONI ANEMIA GROUP F PROTEIN FANCF"/>
    <property type="match status" value="1"/>
</dbReference>
<name>A0A8J5KWW1_ZINOF</name>
<reference evidence="1 2" key="1">
    <citation type="submission" date="2020-08" db="EMBL/GenBank/DDBJ databases">
        <title>Plant Genome Project.</title>
        <authorList>
            <person name="Zhang R.-G."/>
        </authorList>
    </citation>
    <scope>NUCLEOTIDE SEQUENCE [LARGE SCALE GENOMIC DNA]</scope>
    <source>
        <tissue evidence="1">Rhizome</tissue>
    </source>
</reference>
<dbReference type="GO" id="GO:0043240">
    <property type="term" value="C:Fanconi anaemia nuclear complex"/>
    <property type="evidence" value="ECO:0007669"/>
    <property type="project" value="InterPro"/>
</dbReference>
<sequence>MQIQEISLLGFISCKWIDLIEKFVSHSCDYLPISEQYSLLHCVVEENSKSTHPHIESLSSMEKDIIEYVAALVDSQHHKLWQLSHVLVAAVPLWAIWNDIEKRFVGEASSHIRCNGCNQEGKEHIDLDAGDEVFFDDVKRLVRVLRCVTRRWQRPSGSDGGA</sequence>
<dbReference type="PANTHER" id="PTHR14449:SF2">
    <property type="entry name" value="FANCONI ANEMIA GROUP F PROTEIN"/>
    <property type="match status" value="1"/>
</dbReference>
<comment type="caution">
    <text evidence="1">The sequence shown here is derived from an EMBL/GenBank/DDBJ whole genome shotgun (WGS) entry which is preliminary data.</text>
</comment>
<dbReference type="InterPro" id="IPR035428">
    <property type="entry name" value="FANCF"/>
</dbReference>
<protein>
    <submittedName>
        <fullName evidence="1">Uncharacterized protein</fullName>
    </submittedName>
</protein>
<keyword evidence="2" id="KW-1185">Reference proteome</keyword>
<dbReference type="GO" id="GO:0036297">
    <property type="term" value="P:interstrand cross-link repair"/>
    <property type="evidence" value="ECO:0007669"/>
    <property type="project" value="InterPro"/>
</dbReference>
<gene>
    <name evidence="1" type="ORF">ZIOFF_047614</name>
</gene>
<evidence type="ECO:0000313" key="2">
    <source>
        <dbReference type="Proteomes" id="UP000734854"/>
    </source>
</evidence>